<comment type="caution">
    <text evidence="5">The sequence shown here is derived from an EMBL/GenBank/DDBJ whole genome shotgun (WGS) entry which is preliminary data.</text>
</comment>
<sequence length="347" mass="40400">MTIFYLKPKGSFIDIIPQSDTLFGAICWGVKILYDEKRLKTMLDKFLKGKPPFLLSSSFPYIENNEKKIHLLPKPISNPLQVSPESLREIERFKEFEKTAFLSQSLFFDIINDELGDLDLYNSFSTQDKSDSEFIKIGSALFKRDEFSLFPWKELDISRNAIDRLSSGTIEGNLFYNKEIFFKKSCGIYFFIKLTEFAESDTLKILKTVMSFYSDRGIGGDVTSGKGQFDLEIKEDETLFEEPENASDFLTLSSYYPKEKEWRHFRKNQTHSWFQVMRKKGKIEASYFPYTNIWKNSLLLIKEGSSFPIMGDNKYYGENPIVIVKEEFDVQQYGFAYIVKRIVGDGD</sequence>
<keyword evidence="4" id="KW-0051">Antiviral defense</keyword>
<dbReference type="GO" id="GO:0051607">
    <property type="term" value="P:defense response to virus"/>
    <property type="evidence" value="ECO:0007669"/>
    <property type="project" value="UniProtKB-KW"/>
</dbReference>
<evidence type="ECO:0000256" key="2">
    <source>
        <dbReference type="ARBA" id="ARBA00016109"/>
    </source>
</evidence>
<dbReference type="GO" id="GO:0003723">
    <property type="term" value="F:RNA binding"/>
    <property type="evidence" value="ECO:0007669"/>
    <property type="project" value="UniProtKB-KW"/>
</dbReference>
<accession>A0A235BP13</accession>
<evidence type="ECO:0000313" key="5">
    <source>
        <dbReference type="EMBL" id="OYD13896.1"/>
    </source>
</evidence>
<evidence type="ECO:0000256" key="3">
    <source>
        <dbReference type="ARBA" id="ARBA00022884"/>
    </source>
</evidence>
<dbReference type="InterPro" id="IPR005510">
    <property type="entry name" value="Csm4"/>
</dbReference>
<dbReference type="Proteomes" id="UP000215215">
    <property type="component" value="Unassembled WGS sequence"/>
</dbReference>
<name>A0A235BP13_UNCW3</name>
<protein>
    <recommendedName>
        <fullName evidence="2">CRISPR system Cms protein Csm4</fullName>
    </recommendedName>
</protein>
<proteinExistence type="inferred from homology"/>
<reference evidence="5 6" key="1">
    <citation type="submission" date="2017-07" db="EMBL/GenBank/DDBJ databases">
        <title>Recovery of genomes from metagenomes via a dereplication, aggregation, and scoring strategy.</title>
        <authorList>
            <person name="Sieber C.M."/>
            <person name="Probst A.J."/>
            <person name="Sharrar A."/>
            <person name="Thomas B.C."/>
            <person name="Hess M."/>
            <person name="Tringe S.G."/>
            <person name="Banfield J.F."/>
        </authorList>
    </citation>
    <scope>NUCLEOTIDE SEQUENCE [LARGE SCALE GENOMIC DNA]</scope>
    <source>
        <strain evidence="5">JGI_Cruoil_03_44_89</strain>
    </source>
</reference>
<gene>
    <name evidence="5" type="primary">csm4</name>
    <name evidence="5" type="ORF">CH333_09570</name>
</gene>
<organism evidence="5 6">
    <name type="scientific">candidate division WOR-3 bacterium JGI_Cruoil_03_44_89</name>
    <dbReference type="NCBI Taxonomy" id="1973748"/>
    <lineage>
        <taxon>Bacteria</taxon>
        <taxon>Bacteria division WOR-3</taxon>
    </lineage>
</organism>
<dbReference type="EMBL" id="NOZQ01000211">
    <property type="protein sequence ID" value="OYD13896.1"/>
    <property type="molecule type" value="Genomic_DNA"/>
</dbReference>
<dbReference type="AlphaFoldDB" id="A0A235BP13"/>
<evidence type="ECO:0000313" key="6">
    <source>
        <dbReference type="Proteomes" id="UP000215215"/>
    </source>
</evidence>
<comment type="similarity">
    <text evidence="1">Belongs to the CRISPR-associated Csm4 family.</text>
</comment>
<evidence type="ECO:0000256" key="4">
    <source>
        <dbReference type="ARBA" id="ARBA00023118"/>
    </source>
</evidence>
<keyword evidence="3" id="KW-0694">RNA-binding</keyword>
<evidence type="ECO:0000256" key="1">
    <source>
        <dbReference type="ARBA" id="ARBA00005772"/>
    </source>
</evidence>
<dbReference type="NCBIfam" id="TIGR01903">
    <property type="entry name" value="cas5_csm4"/>
    <property type="match status" value="1"/>
</dbReference>